<dbReference type="Proteomes" id="UP001259420">
    <property type="component" value="Unassembled WGS sequence"/>
</dbReference>
<reference evidence="1" key="1">
    <citation type="submission" date="2023-07" db="EMBL/GenBank/DDBJ databases">
        <title>Sorghum-associated microbial communities from plants grown in Nebraska, USA.</title>
        <authorList>
            <person name="Schachtman D."/>
        </authorList>
    </citation>
    <scope>NUCLEOTIDE SEQUENCE</scope>
    <source>
        <strain evidence="1">BE46</strain>
    </source>
</reference>
<sequence>MSGEKRRGGVGCSAVAFLWKRACSRRRPASRPGSTECTRSNCRSEPARDGGLPADQLLTGIPNPPVGAGLLAKTACQPTNFHRMYSVQLWERACSRRRPASQPISTECTRSNCGSGLAREDGPPADQFPPNVLGPIVGAGLLAKTACQPTYFHRMYSVQLWERACSRRRPASQPISTECTRSNCGSEPARDGCLPVDQLLTGIPNPPVGAGLLAKTACQPTHLSQTYSIQLCEPDSRRFFYGWAGNPRPLNLILLHWQS</sequence>
<proteinExistence type="predicted"/>
<evidence type="ECO:0000313" key="1">
    <source>
        <dbReference type="EMBL" id="MDR6607664.1"/>
    </source>
</evidence>
<organism evidence="1 2">
    <name type="scientific">Pseudomonas synxantha</name>
    <dbReference type="NCBI Taxonomy" id="47883"/>
    <lineage>
        <taxon>Bacteria</taxon>
        <taxon>Pseudomonadati</taxon>
        <taxon>Pseudomonadota</taxon>
        <taxon>Gammaproteobacteria</taxon>
        <taxon>Pseudomonadales</taxon>
        <taxon>Pseudomonadaceae</taxon>
        <taxon>Pseudomonas</taxon>
    </lineage>
</organism>
<name>A0ACC6JN55_9PSED</name>
<dbReference type="EMBL" id="JAVDSD010000005">
    <property type="protein sequence ID" value="MDR6607664.1"/>
    <property type="molecule type" value="Genomic_DNA"/>
</dbReference>
<protein>
    <submittedName>
        <fullName evidence="1">Uncharacterized protein</fullName>
    </submittedName>
</protein>
<gene>
    <name evidence="1" type="ORF">J2X87_002735</name>
</gene>
<keyword evidence="2" id="KW-1185">Reference proteome</keyword>
<comment type="caution">
    <text evidence="1">The sequence shown here is derived from an EMBL/GenBank/DDBJ whole genome shotgun (WGS) entry which is preliminary data.</text>
</comment>
<evidence type="ECO:0000313" key="2">
    <source>
        <dbReference type="Proteomes" id="UP001259420"/>
    </source>
</evidence>
<accession>A0ACC6JN55</accession>